<feature type="transmembrane region" description="Helical" evidence="1">
    <location>
        <begin position="191"/>
        <end position="214"/>
    </location>
</feature>
<keyword evidence="1" id="KW-0472">Membrane</keyword>
<protein>
    <submittedName>
        <fullName evidence="2">Uncharacterized protein</fullName>
    </submittedName>
</protein>
<keyword evidence="1" id="KW-1133">Transmembrane helix</keyword>
<evidence type="ECO:0000313" key="3">
    <source>
        <dbReference type="Proteomes" id="UP001595075"/>
    </source>
</evidence>
<name>A0ABR4BUQ6_9HELO</name>
<feature type="transmembrane region" description="Helical" evidence="1">
    <location>
        <begin position="85"/>
        <end position="106"/>
    </location>
</feature>
<dbReference type="EMBL" id="JAZHXI010000019">
    <property type="protein sequence ID" value="KAL2061346.1"/>
    <property type="molecule type" value="Genomic_DNA"/>
</dbReference>
<keyword evidence="1" id="KW-0812">Transmembrane</keyword>
<comment type="caution">
    <text evidence="2">The sequence shown here is derived from an EMBL/GenBank/DDBJ whole genome shotgun (WGS) entry which is preliminary data.</text>
</comment>
<reference evidence="2 3" key="1">
    <citation type="journal article" date="2024" name="Commun. Biol.">
        <title>Comparative genomic analysis of thermophilic fungi reveals convergent evolutionary adaptations and gene losses.</title>
        <authorList>
            <person name="Steindorff A.S."/>
            <person name="Aguilar-Pontes M.V."/>
            <person name="Robinson A.J."/>
            <person name="Andreopoulos B."/>
            <person name="LaButti K."/>
            <person name="Kuo A."/>
            <person name="Mondo S."/>
            <person name="Riley R."/>
            <person name="Otillar R."/>
            <person name="Haridas S."/>
            <person name="Lipzen A."/>
            <person name="Grimwood J."/>
            <person name="Schmutz J."/>
            <person name="Clum A."/>
            <person name="Reid I.D."/>
            <person name="Moisan M.C."/>
            <person name="Butler G."/>
            <person name="Nguyen T.T.M."/>
            <person name="Dewar K."/>
            <person name="Conant G."/>
            <person name="Drula E."/>
            <person name="Henrissat B."/>
            <person name="Hansel C."/>
            <person name="Singer S."/>
            <person name="Hutchinson M.I."/>
            <person name="de Vries R.P."/>
            <person name="Natvig D.O."/>
            <person name="Powell A.J."/>
            <person name="Tsang A."/>
            <person name="Grigoriev I.V."/>
        </authorList>
    </citation>
    <scope>NUCLEOTIDE SEQUENCE [LARGE SCALE GENOMIC DNA]</scope>
    <source>
        <strain evidence="2 3">CBS 494.80</strain>
    </source>
</reference>
<accession>A0ABR4BUQ6</accession>
<dbReference type="Proteomes" id="UP001595075">
    <property type="component" value="Unassembled WGS sequence"/>
</dbReference>
<feature type="transmembrane region" description="Helical" evidence="1">
    <location>
        <begin position="145"/>
        <end position="170"/>
    </location>
</feature>
<proteinExistence type="predicted"/>
<sequence length="276" mass="30640">MSPSSAPATNVDTPVSILYHRARFLERLSIQLSTGPFINTNPVRLQDQKPCSTCISTPNQDICTSCRENYLSTHEEPLEFQRLQYFFLFALYSAAGWGMVLGNMVFGWWKPGAYLHKILDLTSLLLLPTSTLESIHTLISQPTPLTRLVVGTLSLLSILVLSLTALHDLLEYKWSSTLERIARTRRSDRKLTMRCPVVGICLCLLSTGVGLYIICVDCGGRESWMVVGPWMRSAMYFVMGVFTKRGALEGVEGVEEQVADLEGGWKEGDVQAGKGA</sequence>
<gene>
    <name evidence="2" type="ORF">VTL71DRAFT_7619</name>
</gene>
<keyword evidence="3" id="KW-1185">Reference proteome</keyword>
<evidence type="ECO:0000256" key="1">
    <source>
        <dbReference type="SAM" id="Phobius"/>
    </source>
</evidence>
<evidence type="ECO:0000313" key="2">
    <source>
        <dbReference type="EMBL" id="KAL2061346.1"/>
    </source>
</evidence>
<organism evidence="2 3">
    <name type="scientific">Oculimacula yallundae</name>
    <dbReference type="NCBI Taxonomy" id="86028"/>
    <lineage>
        <taxon>Eukaryota</taxon>
        <taxon>Fungi</taxon>
        <taxon>Dikarya</taxon>
        <taxon>Ascomycota</taxon>
        <taxon>Pezizomycotina</taxon>
        <taxon>Leotiomycetes</taxon>
        <taxon>Helotiales</taxon>
        <taxon>Ploettnerulaceae</taxon>
        <taxon>Oculimacula</taxon>
    </lineage>
</organism>